<dbReference type="PaxDb" id="67767-A0A0J7K938"/>
<comment type="caution">
    <text evidence="11">The sequence shown here is derived from an EMBL/GenBank/DDBJ whole genome shotgun (WGS) entry which is preliminary data.</text>
</comment>
<dbReference type="STRING" id="67767.A0A0J7K938"/>
<feature type="domain" description="Integrase catalytic" evidence="10">
    <location>
        <begin position="22"/>
        <end position="194"/>
    </location>
</feature>
<evidence type="ECO:0000256" key="9">
    <source>
        <dbReference type="ARBA" id="ARBA00023172"/>
    </source>
</evidence>
<keyword evidence="6" id="KW-0229">DNA integration</keyword>
<dbReference type="GO" id="GO:0015074">
    <property type="term" value="P:DNA integration"/>
    <property type="evidence" value="ECO:0007669"/>
    <property type="project" value="UniProtKB-KW"/>
</dbReference>
<keyword evidence="4" id="KW-0378">Hydrolase</keyword>
<dbReference type="GO" id="GO:0004519">
    <property type="term" value="F:endonuclease activity"/>
    <property type="evidence" value="ECO:0007669"/>
    <property type="project" value="UniProtKB-KW"/>
</dbReference>
<evidence type="ECO:0000256" key="6">
    <source>
        <dbReference type="ARBA" id="ARBA00022908"/>
    </source>
</evidence>
<organism evidence="11 12">
    <name type="scientific">Lasius niger</name>
    <name type="common">Black garden ant</name>
    <dbReference type="NCBI Taxonomy" id="67767"/>
    <lineage>
        <taxon>Eukaryota</taxon>
        <taxon>Metazoa</taxon>
        <taxon>Ecdysozoa</taxon>
        <taxon>Arthropoda</taxon>
        <taxon>Hexapoda</taxon>
        <taxon>Insecta</taxon>
        <taxon>Pterygota</taxon>
        <taxon>Neoptera</taxon>
        <taxon>Endopterygota</taxon>
        <taxon>Hymenoptera</taxon>
        <taxon>Apocrita</taxon>
        <taxon>Aculeata</taxon>
        <taxon>Formicoidea</taxon>
        <taxon>Formicidae</taxon>
        <taxon>Formicinae</taxon>
        <taxon>Lasius</taxon>
        <taxon>Lasius</taxon>
    </lineage>
</organism>
<keyword evidence="5" id="KW-0460">Magnesium</keyword>
<evidence type="ECO:0000256" key="8">
    <source>
        <dbReference type="ARBA" id="ARBA00022932"/>
    </source>
</evidence>
<dbReference type="GO" id="GO:0006310">
    <property type="term" value="P:DNA recombination"/>
    <property type="evidence" value="ECO:0007669"/>
    <property type="project" value="UniProtKB-KW"/>
</dbReference>
<dbReference type="InterPro" id="IPR039537">
    <property type="entry name" value="Retrotran_Ty1/copia-like"/>
</dbReference>
<dbReference type="PANTHER" id="PTHR42648">
    <property type="entry name" value="TRANSPOSASE, PUTATIVE-RELATED"/>
    <property type="match status" value="1"/>
</dbReference>
<dbReference type="GO" id="GO:0003887">
    <property type="term" value="F:DNA-directed DNA polymerase activity"/>
    <property type="evidence" value="ECO:0007669"/>
    <property type="project" value="UniProtKB-KW"/>
</dbReference>
<reference evidence="11 12" key="1">
    <citation type="submission" date="2015-04" db="EMBL/GenBank/DDBJ databases">
        <title>Lasius niger genome sequencing.</title>
        <authorList>
            <person name="Konorov E.A."/>
            <person name="Nikitin M.A."/>
            <person name="Kirill M.V."/>
            <person name="Chang P."/>
        </authorList>
    </citation>
    <scope>NUCLEOTIDE SEQUENCE [LARGE SCALE GENOMIC DNA]</scope>
    <source>
        <tissue evidence="11">Whole</tissue>
    </source>
</reference>
<sequence>MQFEVIMPNEANRQHIQLEVLAAVADTLKTWHEKMAHQNFRHVKQTISVGGSRYFLLLKDDFSHFRTIYFIAKKAEVKRCIEDFLRKVEKHCPRGVQTLRTDNGLEFINWHIENLIHQFGIRHQRTIAHSPEQNGSVERENRMIGEAARTIIHAKGFELRFWAEAANTAVHVLNCTGTSSVKGLTPYELWHGRKPDIRHLKIFGEEVYSHIPKAKRQKLNPKGQRGIFVGYEENVKGYRIWYEYFAIAQLYELHRYNDFS</sequence>
<keyword evidence="8" id="KW-0548">Nucleotidyltransferase</keyword>
<evidence type="ECO:0000256" key="3">
    <source>
        <dbReference type="ARBA" id="ARBA00022759"/>
    </source>
</evidence>
<keyword evidence="7" id="KW-0695">RNA-directed DNA polymerase</keyword>
<dbReference type="GO" id="GO:0046872">
    <property type="term" value="F:metal ion binding"/>
    <property type="evidence" value="ECO:0007669"/>
    <property type="project" value="UniProtKB-KW"/>
</dbReference>
<dbReference type="InterPro" id="IPR012337">
    <property type="entry name" value="RNaseH-like_sf"/>
</dbReference>
<evidence type="ECO:0000256" key="4">
    <source>
        <dbReference type="ARBA" id="ARBA00022801"/>
    </source>
</evidence>
<name>A0A0J7K938_LASNI</name>
<dbReference type="SUPFAM" id="SSF53098">
    <property type="entry name" value="Ribonuclease H-like"/>
    <property type="match status" value="1"/>
</dbReference>
<evidence type="ECO:0000313" key="11">
    <source>
        <dbReference type="EMBL" id="KMQ86814.1"/>
    </source>
</evidence>
<accession>A0A0J7K938</accession>
<protein>
    <submittedName>
        <fullName evidence="11">Retrovirus-related pol polyprotein from transposon tnt 1-94</fullName>
    </submittedName>
</protein>
<dbReference type="Pfam" id="PF25597">
    <property type="entry name" value="SH3_retrovirus"/>
    <property type="match status" value="1"/>
</dbReference>
<keyword evidence="9" id="KW-0233">DNA recombination</keyword>
<evidence type="ECO:0000313" key="12">
    <source>
        <dbReference type="Proteomes" id="UP000036403"/>
    </source>
</evidence>
<dbReference type="Proteomes" id="UP000036403">
    <property type="component" value="Unassembled WGS sequence"/>
</dbReference>
<evidence type="ECO:0000256" key="5">
    <source>
        <dbReference type="ARBA" id="ARBA00022842"/>
    </source>
</evidence>
<dbReference type="GO" id="GO:0003676">
    <property type="term" value="F:nucleic acid binding"/>
    <property type="evidence" value="ECO:0007669"/>
    <property type="project" value="InterPro"/>
</dbReference>
<dbReference type="InterPro" id="IPR001584">
    <property type="entry name" value="Integrase_cat-core"/>
</dbReference>
<gene>
    <name evidence="11" type="ORF">RF55_14107</name>
</gene>
<keyword evidence="8" id="KW-0239">DNA-directed DNA polymerase</keyword>
<proteinExistence type="predicted"/>
<dbReference type="AlphaFoldDB" id="A0A0J7K938"/>
<keyword evidence="1" id="KW-0540">Nuclease</keyword>
<evidence type="ECO:0000256" key="7">
    <source>
        <dbReference type="ARBA" id="ARBA00022918"/>
    </source>
</evidence>
<dbReference type="GO" id="GO:0003964">
    <property type="term" value="F:RNA-directed DNA polymerase activity"/>
    <property type="evidence" value="ECO:0007669"/>
    <property type="project" value="UniProtKB-KW"/>
</dbReference>
<keyword evidence="12" id="KW-1185">Reference proteome</keyword>
<evidence type="ECO:0000256" key="2">
    <source>
        <dbReference type="ARBA" id="ARBA00022723"/>
    </source>
</evidence>
<evidence type="ECO:0000259" key="10">
    <source>
        <dbReference type="PROSITE" id="PS50994"/>
    </source>
</evidence>
<keyword evidence="3" id="KW-0255">Endonuclease</keyword>
<keyword evidence="2" id="KW-0479">Metal-binding</keyword>
<dbReference type="GO" id="GO:0016787">
    <property type="term" value="F:hydrolase activity"/>
    <property type="evidence" value="ECO:0007669"/>
    <property type="project" value="UniProtKB-KW"/>
</dbReference>
<dbReference type="Pfam" id="PF00665">
    <property type="entry name" value="rve"/>
    <property type="match status" value="1"/>
</dbReference>
<evidence type="ECO:0000256" key="1">
    <source>
        <dbReference type="ARBA" id="ARBA00022722"/>
    </source>
</evidence>
<dbReference type="EMBL" id="LBMM01011469">
    <property type="protein sequence ID" value="KMQ86814.1"/>
    <property type="molecule type" value="Genomic_DNA"/>
</dbReference>
<dbReference type="Gene3D" id="3.30.420.10">
    <property type="entry name" value="Ribonuclease H-like superfamily/Ribonuclease H"/>
    <property type="match status" value="1"/>
</dbReference>
<dbReference type="InterPro" id="IPR057670">
    <property type="entry name" value="SH3_retrovirus"/>
</dbReference>
<dbReference type="PANTHER" id="PTHR42648:SF11">
    <property type="entry name" value="TRANSPOSON TY4-P GAG-POL POLYPROTEIN"/>
    <property type="match status" value="1"/>
</dbReference>
<dbReference type="InterPro" id="IPR036397">
    <property type="entry name" value="RNaseH_sf"/>
</dbReference>
<keyword evidence="8" id="KW-0808">Transferase</keyword>
<dbReference type="PROSITE" id="PS50994">
    <property type="entry name" value="INTEGRASE"/>
    <property type="match status" value="1"/>
</dbReference>
<dbReference type="OrthoDB" id="7555369at2759"/>